<dbReference type="RefSeq" id="WP_188576995.1">
    <property type="nucleotide sequence ID" value="NZ_BMDZ01000016.1"/>
</dbReference>
<protein>
    <recommendedName>
        <fullName evidence="1">YetF C-terminal domain-containing protein</fullName>
    </recommendedName>
</protein>
<dbReference type="EMBL" id="BMDZ01000016">
    <property type="protein sequence ID" value="GGB37077.1"/>
    <property type="molecule type" value="Genomic_DNA"/>
</dbReference>
<dbReference type="InterPro" id="IPR007353">
    <property type="entry name" value="DUF421"/>
</dbReference>
<sequence>MASAGERPVPLWEPLARDGRFCHGSMARERITEGEILSAVRANGAEGIEAVSAVILESDGSISVLTNRPS</sequence>
<evidence type="ECO:0000259" key="1">
    <source>
        <dbReference type="Pfam" id="PF04239"/>
    </source>
</evidence>
<evidence type="ECO:0000313" key="3">
    <source>
        <dbReference type="Proteomes" id="UP000603352"/>
    </source>
</evidence>
<dbReference type="Pfam" id="PF04239">
    <property type="entry name" value="DUF421"/>
    <property type="match status" value="1"/>
</dbReference>
<proteinExistence type="predicted"/>
<keyword evidence="3" id="KW-1185">Reference proteome</keyword>
<dbReference type="Proteomes" id="UP000603352">
    <property type="component" value="Unassembled WGS sequence"/>
</dbReference>
<reference evidence="3" key="1">
    <citation type="journal article" date="2019" name="Int. J. Syst. Evol. Microbiol.">
        <title>The Global Catalogue of Microorganisms (GCM) 10K type strain sequencing project: providing services to taxonomists for standard genome sequencing and annotation.</title>
        <authorList>
            <consortium name="The Broad Institute Genomics Platform"/>
            <consortium name="The Broad Institute Genome Sequencing Center for Infectious Disease"/>
            <person name="Wu L."/>
            <person name="Ma J."/>
        </authorList>
    </citation>
    <scope>NUCLEOTIDE SEQUENCE [LARGE SCALE GENOMIC DNA]</scope>
    <source>
        <strain evidence="3">CGMCC 1.10188</strain>
    </source>
</reference>
<dbReference type="InterPro" id="IPR023090">
    <property type="entry name" value="UPF0702_alpha/beta_dom_sf"/>
</dbReference>
<accession>A0ABQ1IGI4</accession>
<name>A0ABQ1IGI4_9PROT</name>
<dbReference type="Gene3D" id="3.30.240.20">
    <property type="entry name" value="bsu07140 like domains"/>
    <property type="match status" value="1"/>
</dbReference>
<feature type="domain" description="YetF C-terminal" evidence="1">
    <location>
        <begin position="14"/>
        <end position="67"/>
    </location>
</feature>
<gene>
    <name evidence="2" type="ORF">GCM10011505_18150</name>
</gene>
<organism evidence="2 3">
    <name type="scientific">Tistrella bauzanensis</name>
    <dbReference type="NCBI Taxonomy" id="657419"/>
    <lineage>
        <taxon>Bacteria</taxon>
        <taxon>Pseudomonadati</taxon>
        <taxon>Pseudomonadota</taxon>
        <taxon>Alphaproteobacteria</taxon>
        <taxon>Geminicoccales</taxon>
        <taxon>Geminicoccaceae</taxon>
        <taxon>Tistrella</taxon>
    </lineage>
</organism>
<evidence type="ECO:0000313" key="2">
    <source>
        <dbReference type="EMBL" id="GGB37077.1"/>
    </source>
</evidence>
<comment type="caution">
    <text evidence="2">The sequence shown here is derived from an EMBL/GenBank/DDBJ whole genome shotgun (WGS) entry which is preliminary data.</text>
</comment>